<dbReference type="GeneID" id="109544912"/>
<comment type="similarity">
    <text evidence="2">Belongs to the glycosyltransferase group 1 family.</text>
</comment>
<reference evidence="4" key="1">
    <citation type="journal article" date="2013" name="Genome Biol.">
        <title>Draft genome of the mountain pine beetle, Dendroctonus ponderosae Hopkins, a major forest pest.</title>
        <authorList>
            <person name="Keeling C.I."/>
            <person name="Yuen M.M."/>
            <person name="Liao N.Y."/>
            <person name="Docking T.R."/>
            <person name="Chan S.K."/>
            <person name="Taylor G.A."/>
            <person name="Palmquist D.L."/>
            <person name="Jackman S.D."/>
            <person name="Nguyen A."/>
            <person name="Li M."/>
            <person name="Henderson H."/>
            <person name="Janes J.K."/>
            <person name="Zhao Y."/>
            <person name="Pandoh P."/>
            <person name="Moore R."/>
            <person name="Sperling F.A."/>
            <person name="Huber D.P."/>
            <person name="Birol I."/>
            <person name="Jones S.J."/>
            <person name="Bohlmann J."/>
        </authorList>
    </citation>
    <scope>NUCLEOTIDE SEQUENCE</scope>
</reference>
<dbReference type="GO" id="GO:0102704">
    <property type="term" value="F:GDP-Man:Man(2)GlcNAc(2)-PP-Dol alpha-1,6-mannosyltransferase activity"/>
    <property type="evidence" value="ECO:0007669"/>
    <property type="project" value="UniProtKB-UniRule"/>
</dbReference>
<dbReference type="EnsemblMetazoa" id="XM_019915337.1">
    <property type="protein sequence ID" value="XP_019770896.1"/>
    <property type="gene ID" value="LOC109544912"/>
</dbReference>
<dbReference type="Proteomes" id="UP000019118">
    <property type="component" value="Unassembled WGS sequence"/>
</dbReference>
<dbReference type="SUPFAM" id="SSF53756">
    <property type="entry name" value="UDP-Glycosyltransferase/glycogen phosphorylase"/>
    <property type="match status" value="1"/>
</dbReference>
<dbReference type="PANTHER" id="PTHR45918">
    <property type="entry name" value="ALPHA-1,3/1,6-MANNOSYLTRANSFERASE ALG2"/>
    <property type="match status" value="1"/>
</dbReference>
<evidence type="ECO:0000256" key="1">
    <source>
        <dbReference type="ARBA" id="ARBA00022679"/>
    </source>
</evidence>
<dbReference type="Pfam" id="PF13692">
    <property type="entry name" value="Glyco_trans_1_4"/>
    <property type="match status" value="1"/>
</dbReference>
<protein>
    <recommendedName>
        <fullName evidence="2">Alpha-1,3/1,6-mannosyltransferase ALG2</fullName>
        <ecNumber evidence="2">2.4.1.132</ecNumber>
        <ecNumber evidence="2">2.4.1.257</ecNumber>
    </recommendedName>
    <alternativeName>
        <fullName evidence="2">GDP-Man:Man(1)GlcNAc(2)-PP-Dol alpha-1,3-mannosyltransferase</fullName>
    </alternativeName>
</protein>
<evidence type="ECO:0000256" key="2">
    <source>
        <dbReference type="RuleBase" id="RU367136"/>
    </source>
</evidence>
<comment type="catalytic activity">
    <reaction evidence="2">
        <text>a beta-D-Man-(1-&gt;4)-beta-D-GlcNAc-(1-&gt;4)-alpha-D-GlcNAc-diphospho-di-trans,poly-cis-dolichol + GDP-alpha-D-mannose = an alpha-D-Man-(1-&gt;3)-beta-D-Man-(1-&gt;4)-beta-D-GlcNAc-(1-&gt;4)-alpha-D-GlcNAc-diphospho-di-trans,poly-cis-dolichol + GDP + H(+)</text>
        <dbReference type="Rhea" id="RHEA:29515"/>
        <dbReference type="Rhea" id="RHEA-COMP:19511"/>
        <dbReference type="Rhea" id="RHEA-COMP:19513"/>
        <dbReference type="ChEBI" id="CHEBI:15378"/>
        <dbReference type="ChEBI" id="CHEBI:57527"/>
        <dbReference type="ChEBI" id="CHEBI:58189"/>
        <dbReference type="ChEBI" id="CHEBI:58472"/>
        <dbReference type="ChEBI" id="CHEBI:132510"/>
        <dbReference type="EC" id="2.4.1.132"/>
    </reaction>
    <physiologicalReaction direction="left-to-right" evidence="2">
        <dbReference type="Rhea" id="RHEA:29516"/>
    </physiologicalReaction>
</comment>
<comment type="subcellular location">
    <subcellularLocation>
        <location evidence="2">Endoplasmic reticulum membrane</location>
        <topology evidence="2">Single-pass membrane protein</topology>
    </subcellularLocation>
</comment>
<dbReference type="Gene3D" id="3.40.50.2000">
    <property type="entry name" value="Glycogen Phosphorylase B"/>
    <property type="match status" value="2"/>
</dbReference>
<dbReference type="EC" id="2.4.1.132" evidence="2"/>
<keyword evidence="2" id="KW-0328">Glycosyltransferase</keyword>
<comment type="function">
    <text evidence="2">Mannosylates Man(2)GlcNAc(2)-dolichol diphosphate and Man(1)GlcNAc(2)-dolichol diphosphate to form Man(3)GlcNAc(2)-dolichol diphosphate.</text>
</comment>
<name>A0AAR5QCJ6_DENPD</name>
<evidence type="ECO:0000313" key="4">
    <source>
        <dbReference type="Proteomes" id="UP000019118"/>
    </source>
</evidence>
<dbReference type="GO" id="GO:0005789">
    <property type="term" value="C:endoplasmic reticulum membrane"/>
    <property type="evidence" value="ECO:0007669"/>
    <property type="project" value="UniProtKB-SubCell"/>
</dbReference>
<organism evidence="3 4">
    <name type="scientific">Dendroctonus ponderosae</name>
    <name type="common">Mountain pine beetle</name>
    <dbReference type="NCBI Taxonomy" id="77166"/>
    <lineage>
        <taxon>Eukaryota</taxon>
        <taxon>Metazoa</taxon>
        <taxon>Ecdysozoa</taxon>
        <taxon>Arthropoda</taxon>
        <taxon>Hexapoda</taxon>
        <taxon>Insecta</taxon>
        <taxon>Pterygota</taxon>
        <taxon>Neoptera</taxon>
        <taxon>Endopterygota</taxon>
        <taxon>Coleoptera</taxon>
        <taxon>Polyphaga</taxon>
        <taxon>Cucujiformia</taxon>
        <taxon>Curculionidae</taxon>
        <taxon>Scolytinae</taxon>
        <taxon>Dendroctonus</taxon>
    </lineage>
</organism>
<comment type="catalytic activity">
    <reaction evidence="2">
        <text>an alpha-D-Man-(1-&gt;3)-beta-D-Man-(1-&gt;4)-beta-D-GlcNAc-(1-&gt;4)-alpha-D-GlcNAc-diphospho-di-trans,poly-cis-dolichol + GDP-alpha-D-mannose = an alpha-D-Man-(1-&gt;3)-[alpha-D-Man-(1-&gt;6)]-beta-D-Man-(1-&gt;4)-beta-D-GlcNAc-(1-&gt;4)-alpha-D-GlcNAc-diphospho-di-trans,poly-cis-dolichol + GDP + H(+)</text>
        <dbReference type="Rhea" id="RHEA:29519"/>
        <dbReference type="Rhea" id="RHEA-COMP:19513"/>
        <dbReference type="Rhea" id="RHEA-COMP:19515"/>
        <dbReference type="ChEBI" id="CHEBI:15378"/>
        <dbReference type="ChEBI" id="CHEBI:57527"/>
        <dbReference type="ChEBI" id="CHEBI:58189"/>
        <dbReference type="ChEBI" id="CHEBI:132510"/>
        <dbReference type="ChEBI" id="CHEBI:132511"/>
        <dbReference type="EC" id="2.4.1.257"/>
    </reaction>
    <physiologicalReaction direction="left-to-right" evidence="2">
        <dbReference type="Rhea" id="RHEA:29520"/>
    </physiologicalReaction>
</comment>
<dbReference type="RefSeq" id="XP_019770896.1">
    <property type="nucleotide sequence ID" value="XM_019915337.2"/>
</dbReference>
<dbReference type="AlphaFoldDB" id="A0AAR5QCJ6"/>
<dbReference type="PANTHER" id="PTHR45918:SF1">
    <property type="entry name" value="ALPHA-1,3_1,6-MANNOSYLTRANSFERASE ALG2"/>
    <property type="match status" value="1"/>
</dbReference>
<dbReference type="GO" id="GO:0004378">
    <property type="term" value="F:GDP-Man:Man(1)GlcNAc(2)-PP-Dol alpha-1,3-mannosyltransferase activity"/>
    <property type="evidence" value="ECO:0007669"/>
    <property type="project" value="UniProtKB-UniRule"/>
</dbReference>
<keyword evidence="1 2" id="KW-0808">Transferase</keyword>
<dbReference type="InterPro" id="IPR027054">
    <property type="entry name" value="ALG2"/>
</dbReference>
<reference evidence="3" key="2">
    <citation type="submission" date="2024-08" db="UniProtKB">
        <authorList>
            <consortium name="EnsemblMetazoa"/>
        </authorList>
    </citation>
    <scope>IDENTIFICATION</scope>
</reference>
<proteinExistence type="inferred from homology"/>
<keyword evidence="4" id="KW-1185">Reference proteome</keyword>
<dbReference type="KEGG" id="dpa:109544912"/>
<sequence>MQDQIHPSPPDISQIIFLHEKLAKRKCDRFLLNLALAYHQMGHKVVLYTSQYNRSETIDDFKFLDKIKIRYSGWWIPNSLFGIFRGKMSILKSICLALRMVFSRQKNASNLIILDTSIIALYILNLFTHNRLLYVESFEQLRNQADFCEHSTYSPSLLEAKFIKLADEIVVESDGFAEVFKRSFPAVAKEPVIIYPAIDIGLWNEDGIKIQRIIPDLMDNTVVFLSIGKYKRSTNFKLALNAFEILLQLIADIETTKCFQLVIAGNCKTLEEKLYYQEMVSTTKERKCASQVSFLNKLPIIHEKTLIMGAAVAIHPSKSDLQADFILKAMSLGKPIVATTKGIAPQLLQNKVSGITTEPDPNAMAQVLRKLMMSPHLQSFIGDVAKEVFQKNYSFKSFCSKLSEITFKHGIEAAPSIKTLKAKEA</sequence>
<evidence type="ECO:0000313" key="3">
    <source>
        <dbReference type="EnsemblMetazoa" id="XP_019770896.1"/>
    </source>
</evidence>
<comment type="pathway">
    <text evidence="2">Protein modification; protein glycosylation.</text>
</comment>
<accession>A0AAR5QCJ6</accession>
<dbReference type="EC" id="2.4.1.257" evidence="2"/>